<accession>A0A0A9HI70</accession>
<evidence type="ECO:0000256" key="1">
    <source>
        <dbReference type="SAM" id="MobiDB-lite"/>
    </source>
</evidence>
<sequence>MASSAGAAMLRGPSGCSPSTDCRRRSHARIKIPTASPSWRRKRRLRRGSRARSSRRAKGASRT</sequence>
<proteinExistence type="predicted"/>
<dbReference type="AlphaFoldDB" id="A0A0A9HI70"/>
<dbReference type="EMBL" id="GBRH01161439">
    <property type="protein sequence ID" value="JAE36457.1"/>
    <property type="molecule type" value="Transcribed_RNA"/>
</dbReference>
<reference evidence="2" key="2">
    <citation type="journal article" date="2015" name="Data Brief">
        <title>Shoot transcriptome of the giant reed, Arundo donax.</title>
        <authorList>
            <person name="Barrero R.A."/>
            <person name="Guerrero F.D."/>
            <person name="Moolhuijzen P."/>
            <person name="Goolsby J.A."/>
            <person name="Tidwell J."/>
            <person name="Bellgard S.E."/>
            <person name="Bellgard M.I."/>
        </authorList>
    </citation>
    <scope>NUCLEOTIDE SEQUENCE</scope>
    <source>
        <tissue evidence="2">Shoot tissue taken approximately 20 cm above the soil surface</tissue>
    </source>
</reference>
<reference evidence="2" key="1">
    <citation type="submission" date="2014-09" db="EMBL/GenBank/DDBJ databases">
        <authorList>
            <person name="Magalhaes I.L.F."/>
            <person name="Oliveira U."/>
            <person name="Santos F.R."/>
            <person name="Vidigal T.H.D.A."/>
            <person name="Brescovit A.D."/>
            <person name="Santos A.J."/>
        </authorList>
    </citation>
    <scope>NUCLEOTIDE SEQUENCE</scope>
    <source>
        <tissue evidence="2">Shoot tissue taken approximately 20 cm above the soil surface</tissue>
    </source>
</reference>
<protein>
    <submittedName>
        <fullName evidence="2">Uncharacterized protein</fullName>
    </submittedName>
</protein>
<name>A0A0A9HI70_ARUDO</name>
<feature type="region of interest" description="Disordered" evidence="1">
    <location>
        <begin position="1"/>
        <end position="63"/>
    </location>
</feature>
<evidence type="ECO:0000313" key="2">
    <source>
        <dbReference type="EMBL" id="JAE36457.1"/>
    </source>
</evidence>
<organism evidence="2">
    <name type="scientific">Arundo donax</name>
    <name type="common">Giant reed</name>
    <name type="synonym">Donax arundinaceus</name>
    <dbReference type="NCBI Taxonomy" id="35708"/>
    <lineage>
        <taxon>Eukaryota</taxon>
        <taxon>Viridiplantae</taxon>
        <taxon>Streptophyta</taxon>
        <taxon>Embryophyta</taxon>
        <taxon>Tracheophyta</taxon>
        <taxon>Spermatophyta</taxon>
        <taxon>Magnoliopsida</taxon>
        <taxon>Liliopsida</taxon>
        <taxon>Poales</taxon>
        <taxon>Poaceae</taxon>
        <taxon>PACMAD clade</taxon>
        <taxon>Arundinoideae</taxon>
        <taxon>Arundineae</taxon>
        <taxon>Arundo</taxon>
    </lineage>
</organism>
<feature type="compositionally biased region" description="Basic residues" evidence="1">
    <location>
        <begin position="39"/>
        <end position="63"/>
    </location>
</feature>